<dbReference type="AlphaFoldDB" id="A0A399NTH9"/>
<evidence type="ECO:0000256" key="1">
    <source>
        <dbReference type="SAM" id="Phobius"/>
    </source>
</evidence>
<proteinExistence type="predicted"/>
<feature type="transmembrane region" description="Helical" evidence="1">
    <location>
        <begin position="45"/>
        <end position="65"/>
    </location>
</feature>
<evidence type="ECO:0000313" key="2">
    <source>
        <dbReference type="EMBL" id="RII97047.1"/>
    </source>
</evidence>
<dbReference type="Proteomes" id="UP000266298">
    <property type="component" value="Unassembled WGS sequence"/>
</dbReference>
<organism evidence="2 3">
    <name type="scientific">Clavibacter michiganensis</name>
    <dbReference type="NCBI Taxonomy" id="28447"/>
    <lineage>
        <taxon>Bacteria</taxon>
        <taxon>Bacillati</taxon>
        <taxon>Actinomycetota</taxon>
        <taxon>Actinomycetes</taxon>
        <taxon>Micrococcales</taxon>
        <taxon>Microbacteriaceae</taxon>
        <taxon>Clavibacter</taxon>
    </lineage>
</organism>
<evidence type="ECO:0000313" key="3">
    <source>
        <dbReference type="Proteomes" id="UP000266298"/>
    </source>
</evidence>
<dbReference type="RefSeq" id="WP_043583398.1">
    <property type="nucleotide sequence ID" value="NZ_QWEC01000117.1"/>
</dbReference>
<dbReference type="EMBL" id="QWEC01000117">
    <property type="protein sequence ID" value="RII97047.1"/>
    <property type="molecule type" value="Genomic_DNA"/>
</dbReference>
<gene>
    <name evidence="2" type="ORF">DZF96_08950</name>
</gene>
<keyword evidence="1" id="KW-0472">Membrane</keyword>
<evidence type="ECO:0008006" key="4">
    <source>
        <dbReference type="Google" id="ProtNLM"/>
    </source>
</evidence>
<comment type="caution">
    <text evidence="2">The sequence shown here is derived from an EMBL/GenBank/DDBJ whole genome shotgun (WGS) entry which is preliminary data.</text>
</comment>
<keyword evidence="1" id="KW-0812">Transmembrane</keyword>
<keyword evidence="1" id="KW-1133">Transmembrane helix</keyword>
<accession>A0A399NTH9</accession>
<reference evidence="2 3" key="1">
    <citation type="submission" date="2018-08" db="EMBL/GenBank/DDBJ databases">
        <title>Genome Sequence of Clavibacter michiganensis Subspecies type strains, and the Atypical Peach-Colored Strains Isolated from Tomato.</title>
        <authorList>
            <person name="Osdaghi E."/>
            <person name="Portier P."/>
            <person name="Briand M."/>
            <person name="Jacques M.-A."/>
        </authorList>
    </citation>
    <scope>NUCLEOTIDE SEQUENCE [LARGE SCALE GENOMIC DNA]</scope>
    <source>
        <strain evidence="2 3">CFBP 7493</strain>
    </source>
</reference>
<feature type="transmembrane region" description="Helical" evidence="1">
    <location>
        <begin position="21"/>
        <end position="39"/>
    </location>
</feature>
<name>A0A399NTH9_9MICO</name>
<sequence length="73" mass="7996">MSDDARERPPGRPKPFDFPRRVAAWAAMIGGAIATYRGATGELGSIFLIVGPALMVLGVIGFFLYRWMARRGL</sequence>
<protein>
    <recommendedName>
        <fullName evidence="4">Integral membrane protein</fullName>
    </recommendedName>
</protein>